<proteinExistence type="predicted"/>
<dbReference type="GO" id="GO:0016787">
    <property type="term" value="F:hydrolase activity"/>
    <property type="evidence" value="ECO:0007669"/>
    <property type="project" value="UniProtKB-UniRule"/>
</dbReference>
<keyword evidence="1 2" id="KW-0443">Lipid metabolism</keyword>
<gene>
    <name evidence="4" type="ORF">AFM12_11285</name>
</gene>
<dbReference type="InterPro" id="IPR016035">
    <property type="entry name" value="Acyl_Trfase/lysoPLipase"/>
</dbReference>
<keyword evidence="5" id="KW-1185">Reference proteome</keyword>
<dbReference type="InterPro" id="IPR052580">
    <property type="entry name" value="Lipid_Hydrolase"/>
</dbReference>
<evidence type="ECO:0000256" key="2">
    <source>
        <dbReference type="PROSITE-ProRule" id="PRU01161"/>
    </source>
</evidence>
<feature type="active site" description="Nucleophile" evidence="2">
    <location>
        <position position="64"/>
    </location>
</feature>
<accession>A0A0P7BTY7</accession>
<dbReference type="EMBL" id="LGTQ01000009">
    <property type="protein sequence ID" value="KPM48127.1"/>
    <property type="molecule type" value="Genomic_DNA"/>
</dbReference>
<feature type="short sequence motif" description="GXSXG" evidence="2">
    <location>
        <begin position="62"/>
        <end position="66"/>
    </location>
</feature>
<dbReference type="Proteomes" id="UP000050454">
    <property type="component" value="Unassembled WGS sequence"/>
</dbReference>
<comment type="caution">
    <text evidence="4">The sequence shown here is derived from an EMBL/GenBank/DDBJ whole genome shotgun (WGS) entry which is preliminary data.</text>
</comment>
<dbReference type="RefSeq" id="WP_157687374.1">
    <property type="nucleotide sequence ID" value="NZ_JXSZ01000009.1"/>
</dbReference>
<sequence>MRRIIPLIICFLFVFGNLNAQYIPVYRNLVLEGGGIKGIAYGGALAELEEQGILKNIIRVAGTSAGAIQAALLSVGYSAEEITEIISETPIESFNDDGFVPRGTKRLLNQYGWYKGQSFLSTFEGFIYDRTGTLDLTFGDLHKLAEAYPFRDLYVVGADLSAQKSVVFSHETHPNMRIADAVRVSMSIPLYYRAIWLNKDGKVYEEPTEDDPCHLFVDGGILMNYPVEIFDHSQYIPACDDEYCDMFNPETIGLRLDRPEQINQELENGYGIAPYQIEDFNSYMAALASILMRNVNPAHPKDVERTIYINDLGISPKPRKVPEDEKKALMEEGRKGVQLFLSRINLLAD</sequence>
<reference evidence="4 5" key="1">
    <citation type="submission" date="2015-07" db="EMBL/GenBank/DDBJ databases">
        <title>The draft genome sequence of Leadbetterella sp. JN14-9.</title>
        <authorList>
            <person name="Liu Y."/>
            <person name="Du J."/>
            <person name="Shao Z."/>
        </authorList>
    </citation>
    <scope>NUCLEOTIDE SEQUENCE [LARGE SCALE GENOMIC DNA]</scope>
    <source>
        <strain evidence="4 5">JN14-9</strain>
    </source>
</reference>
<feature type="active site" description="Proton acceptor" evidence="2">
    <location>
        <position position="218"/>
    </location>
</feature>
<evidence type="ECO:0000313" key="4">
    <source>
        <dbReference type="EMBL" id="KPM48127.1"/>
    </source>
</evidence>
<dbReference type="CDD" id="cd07207">
    <property type="entry name" value="Pat_ExoU_VipD_like"/>
    <property type="match status" value="1"/>
</dbReference>
<dbReference type="PROSITE" id="PS51635">
    <property type="entry name" value="PNPLA"/>
    <property type="match status" value="1"/>
</dbReference>
<feature type="domain" description="PNPLA" evidence="3">
    <location>
        <begin position="29"/>
        <end position="231"/>
    </location>
</feature>
<protein>
    <recommendedName>
        <fullName evidence="3">PNPLA domain-containing protein</fullName>
    </recommendedName>
</protein>
<evidence type="ECO:0000259" key="3">
    <source>
        <dbReference type="PROSITE" id="PS51635"/>
    </source>
</evidence>
<keyword evidence="2" id="KW-0378">Hydrolase</keyword>
<dbReference type="Pfam" id="PF01734">
    <property type="entry name" value="Patatin"/>
    <property type="match status" value="1"/>
</dbReference>
<feature type="short sequence motif" description="GXGXXG" evidence="2">
    <location>
        <begin position="33"/>
        <end position="38"/>
    </location>
</feature>
<dbReference type="STRING" id="1605367.AFM12_11285"/>
<dbReference type="InterPro" id="IPR002641">
    <property type="entry name" value="PNPLA_dom"/>
</dbReference>
<dbReference type="Gene3D" id="3.40.1090.10">
    <property type="entry name" value="Cytosolic phospholipase A2 catalytic domain"/>
    <property type="match status" value="2"/>
</dbReference>
<name>A0A0P7BTY7_9BACT</name>
<dbReference type="PANTHER" id="PTHR46394">
    <property type="entry name" value="ANNEXIN"/>
    <property type="match status" value="1"/>
</dbReference>
<organism evidence="4 5">
    <name type="scientific">Jiulongibacter sediminis</name>
    <dbReference type="NCBI Taxonomy" id="1605367"/>
    <lineage>
        <taxon>Bacteria</taxon>
        <taxon>Pseudomonadati</taxon>
        <taxon>Bacteroidota</taxon>
        <taxon>Cytophagia</taxon>
        <taxon>Cytophagales</taxon>
        <taxon>Leadbetterellaceae</taxon>
        <taxon>Jiulongibacter</taxon>
    </lineage>
</organism>
<dbReference type="SUPFAM" id="SSF52151">
    <property type="entry name" value="FabD/lysophospholipase-like"/>
    <property type="match status" value="1"/>
</dbReference>
<dbReference type="PANTHER" id="PTHR46394:SF1">
    <property type="entry name" value="PNPLA DOMAIN-CONTAINING PROTEIN"/>
    <property type="match status" value="1"/>
</dbReference>
<dbReference type="AlphaFoldDB" id="A0A0P7BTY7"/>
<feature type="short sequence motif" description="DGA/G" evidence="2">
    <location>
        <begin position="218"/>
        <end position="220"/>
    </location>
</feature>
<evidence type="ECO:0000313" key="5">
    <source>
        <dbReference type="Proteomes" id="UP000050454"/>
    </source>
</evidence>
<evidence type="ECO:0000256" key="1">
    <source>
        <dbReference type="ARBA" id="ARBA00023098"/>
    </source>
</evidence>
<dbReference type="GO" id="GO:0016042">
    <property type="term" value="P:lipid catabolic process"/>
    <property type="evidence" value="ECO:0007669"/>
    <property type="project" value="UniProtKB-UniRule"/>
</dbReference>
<keyword evidence="2" id="KW-0442">Lipid degradation</keyword>